<keyword evidence="3" id="KW-1185">Reference proteome</keyword>
<name>A0AAV7SSK1_PLEWA</name>
<dbReference type="Proteomes" id="UP001066276">
    <property type="component" value="Chromosome 4_2"/>
</dbReference>
<accession>A0AAV7SSK1</accession>
<sequence length="154" mass="16179">MSPAPVANTAAPRTASAVTRTVAVIEAKKHKCSGRFTRQFVPETPPPGHTPPCLLALVLTGPGPARLRWRIEGRLAPTGSAPIVREAPPRRPMKSYLPARYFQPGGGKDRGRLRVSTPCGSAAPCAQPPVSLGARREGGCPLDCPSRVCGPDAD</sequence>
<proteinExistence type="predicted"/>
<evidence type="ECO:0000256" key="1">
    <source>
        <dbReference type="SAM" id="MobiDB-lite"/>
    </source>
</evidence>
<evidence type="ECO:0000313" key="2">
    <source>
        <dbReference type="EMBL" id="KAJ1167069.1"/>
    </source>
</evidence>
<protein>
    <submittedName>
        <fullName evidence="2">Uncharacterized protein</fullName>
    </submittedName>
</protein>
<organism evidence="2 3">
    <name type="scientific">Pleurodeles waltl</name>
    <name type="common">Iberian ribbed newt</name>
    <dbReference type="NCBI Taxonomy" id="8319"/>
    <lineage>
        <taxon>Eukaryota</taxon>
        <taxon>Metazoa</taxon>
        <taxon>Chordata</taxon>
        <taxon>Craniata</taxon>
        <taxon>Vertebrata</taxon>
        <taxon>Euteleostomi</taxon>
        <taxon>Amphibia</taxon>
        <taxon>Batrachia</taxon>
        <taxon>Caudata</taxon>
        <taxon>Salamandroidea</taxon>
        <taxon>Salamandridae</taxon>
        <taxon>Pleurodelinae</taxon>
        <taxon>Pleurodeles</taxon>
    </lineage>
</organism>
<comment type="caution">
    <text evidence="2">The sequence shown here is derived from an EMBL/GenBank/DDBJ whole genome shotgun (WGS) entry which is preliminary data.</text>
</comment>
<dbReference type="EMBL" id="JANPWB010000008">
    <property type="protein sequence ID" value="KAJ1167069.1"/>
    <property type="molecule type" value="Genomic_DNA"/>
</dbReference>
<gene>
    <name evidence="2" type="ORF">NDU88_007462</name>
</gene>
<dbReference type="AlphaFoldDB" id="A0AAV7SSK1"/>
<evidence type="ECO:0000313" key="3">
    <source>
        <dbReference type="Proteomes" id="UP001066276"/>
    </source>
</evidence>
<reference evidence="2" key="1">
    <citation type="journal article" date="2022" name="bioRxiv">
        <title>Sequencing and chromosome-scale assembly of the giantPleurodeles waltlgenome.</title>
        <authorList>
            <person name="Brown T."/>
            <person name="Elewa A."/>
            <person name="Iarovenko S."/>
            <person name="Subramanian E."/>
            <person name="Araus A.J."/>
            <person name="Petzold A."/>
            <person name="Susuki M."/>
            <person name="Suzuki K.-i.T."/>
            <person name="Hayashi T."/>
            <person name="Toyoda A."/>
            <person name="Oliveira C."/>
            <person name="Osipova E."/>
            <person name="Leigh N.D."/>
            <person name="Simon A."/>
            <person name="Yun M.H."/>
        </authorList>
    </citation>
    <scope>NUCLEOTIDE SEQUENCE</scope>
    <source>
        <strain evidence="2">20211129_DDA</strain>
        <tissue evidence="2">Liver</tissue>
    </source>
</reference>
<feature type="region of interest" description="Disordered" evidence="1">
    <location>
        <begin position="80"/>
        <end position="112"/>
    </location>
</feature>